<dbReference type="AlphaFoldDB" id="A0A6D2JLU5"/>
<comment type="caution">
    <text evidence="2">The sequence shown here is derived from an EMBL/GenBank/DDBJ whole genome shotgun (WGS) entry which is preliminary data.</text>
</comment>
<accession>A0A6D2JLU5</accession>
<name>A0A6D2JLU5_9BRAS</name>
<protein>
    <submittedName>
        <fullName evidence="2">Uncharacterized protein</fullName>
    </submittedName>
</protein>
<evidence type="ECO:0000313" key="3">
    <source>
        <dbReference type="Proteomes" id="UP000467841"/>
    </source>
</evidence>
<feature type="region of interest" description="Disordered" evidence="1">
    <location>
        <begin position="1"/>
        <end position="124"/>
    </location>
</feature>
<feature type="compositionally biased region" description="Basic residues" evidence="1">
    <location>
        <begin position="85"/>
        <end position="108"/>
    </location>
</feature>
<keyword evidence="3" id="KW-1185">Reference proteome</keyword>
<dbReference type="EMBL" id="CACVBM020001238">
    <property type="protein sequence ID" value="CAA7040945.1"/>
    <property type="molecule type" value="Genomic_DNA"/>
</dbReference>
<reference evidence="2" key="1">
    <citation type="submission" date="2020-01" db="EMBL/GenBank/DDBJ databases">
        <authorList>
            <person name="Mishra B."/>
        </authorList>
    </citation>
    <scope>NUCLEOTIDE SEQUENCE [LARGE SCALE GENOMIC DNA]</scope>
</reference>
<gene>
    <name evidence="2" type="ORF">MERR_LOCUS28180</name>
</gene>
<evidence type="ECO:0000256" key="1">
    <source>
        <dbReference type="SAM" id="MobiDB-lite"/>
    </source>
</evidence>
<organism evidence="2 3">
    <name type="scientific">Microthlaspi erraticum</name>
    <dbReference type="NCBI Taxonomy" id="1685480"/>
    <lineage>
        <taxon>Eukaryota</taxon>
        <taxon>Viridiplantae</taxon>
        <taxon>Streptophyta</taxon>
        <taxon>Embryophyta</taxon>
        <taxon>Tracheophyta</taxon>
        <taxon>Spermatophyta</taxon>
        <taxon>Magnoliopsida</taxon>
        <taxon>eudicotyledons</taxon>
        <taxon>Gunneridae</taxon>
        <taxon>Pentapetalae</taxon>
        <taxon>rosids</taxon>
        <taxon>malvids</taxon>
        <taxon>Brassicales</taxon>
        <taxon>Brassicaceae</taxon>
        <taxon>Coluteocarpeae</taxon>
        <taxon>Microthlaspi</taxon>
    </lineage>
</organism>
<sequence>MPESFVEGEMEKTMPMSQRADESGRKVRTTPQAKPKLLLPYSSAARIPFETHHRPQSSRLTHQSPQFNRHQIATKQTTNHEEKHRARKRKKEKKRKRTSLSTKRRWKPERRATEIEKLDRRERV</sequence>
<feature type="compositionally biased region" description="Basic and acidic residues" evidence="1">
    <location>
        <begin position="109"/>
        <end position="124"/>
    </location>
</feature>
<dbReference type="Proteomes" id="UP000467841">
    <property type="component" value="Unassembled WGS sequence"/>
</dbReference>
<feature type="compositionally biased region" description="Polar residues" evidence="1">
    <location>
        <begin position="57"/>
        <end position="77"/>
    </location>
</feature>
<proteinExistence type="predicted"/>
<evidence type="ECO:0000313" key="2">
    <source>
        <dbReference type="EMBL" id="CAA7040945.1"/>
    </source>
</evidence>